<sequence>MRGAMVTVMASAVIGVPAAPAVAGPGETAADIVEDVWVETPLDSDGDGVRDRVHLTVTRPAASLGKLGSIVLPTPYAGPGADVPYPSVDVDRLPQETPAAGLADLMRGRGRSKAATVFKHYTNRRYAVITVDSLGTNLSTGCPDTGGRDETAAMRAVVDWLDLKGRAYDSAGRPVTASWSARRVAMTGVSYDGTLPIMAAITGRSALKAIVPMSAVTSWYDYYRANGLVVAPGGWQGEDLDVMSRYILTRVNPEVCEAAMERLTRIQDRVTGDYSRVWAERDYTAQAGRIRAGVFLAQGLEDWNVKPQQGIQLWQALRGDRKLWLYEGGHGSPRSQEFSDAVDRWIDHYVHGVDNGIDREPPVTLEDARSVVVERTTAWPVPGTRTVKLPLATGAARADTFTDSGRTLTAEQLVAGHAENRLDYRWPVLTRDVRLSGTPYVSLKVSVDNRTAANLTALLVDHGPAGTGSQIVTRGWIDPQNRVSRSRSLPVVPGKAYGIRWNLQPEDHVFRAGHRIGVVIVSTDYDYTLRPLPGTRLSVDPTASRVELPIVGGREALR</sequence>
<dbReference type="InterPro" id="IPR029058">
    <property type="entry name" value="AB_hydrolase_fold"/>
</dbReference>
<comment type="caution">
    <text evidence="4">The sequence shown here is derived from an EMBL/GenBank/DDBJ whole genome shotgun (WGS) entry which is preliminary data.</text>
</comment>
<protein>
    <submittedName>
        <fullName evidence="4">Dipeptidyl-peptidase IV</fullName>
    </submittedName>
</protein>
<dbReference type="EMBL" id="SNWR01000002">
    <property type="protein sequence ID" value="TDO33052.1"/>
    <property type="molecule type" value="Genomic_DNA"/>
</dbReference>
<dbReference type="InterPro" id="IPR000383">
    <property type="entry name" value="Xaa-Pro-like_dom"/>
</dbReference>
<evidence type="ECO:0000313" key="5">
    <source>
        <dbReference type="Proteomes" id="UP000294901"/>
    </source>
</evidence>
<organism evidence="4 5">
    <name type="scientific">Paractinoplanes brasiliensis</name>
    <dbReference type="NCBI Taxonomy" id="52695"/>
    <lineage>
        <taxon>Bacteria</taxon>
        <taxon>Bacillati</taxon>
        <taxon>Actinomycetota</taxon>
        <taxon>Actinomycetes</taxon>
        <taxon>Micromonosporales</taxon>
        <taxon>Micromonosporaceae</taxon>
        <taxon>Paractinoplanes</taxon>
    </lineage>
</organism>
<dbReference type="InterPro" id="IPR005674">
    <property type="entry name" value="CocE/Ser_esterase"/>
</dbReference>
<feature type="chain" id="PRO_5020294539" evidence="2">
    <location>
        <begin position="24"/>
        <end position="558"/>
    </location>
</feature>
<evidence type="ECO:0000256" key="1">
    <source>
        <dbReference type="ARBA" id="ARBA00022801"/>
    </source>
</evidence>
<dbReference type="InterPro" id="IPR008979">
    <property type="entry name" value="Galactose-bd-like_sf"/>
</dbReference>
<dbReference type="SMART" id="SM00939">
    <property type="entry name" value="PepX_C"/>
    <property type="match status" value="1"/>
</dbReference>
<dbReference type="SUPFAM" id="SSF49785">
    <property type="entry name" value="Galactose-binding domain-like"/>
    <property type="match status" value="1"/>
</dbReference>
<dbReference type="Proteomes" id="UP000294901">
    <property type="component" value="Unassembled WGS sequence"/>
</dbReference>
<evidence type="ECO:0000313" key="4">
    <source>
        <dbReference type="EMBL" id="TDO33052.1"/>
    </source>
</evidence>
<keyword evidence="2" id="KW-0732">Signal</keyword>
<evidence type="ECO:0000259" key="3">
    <source>
        <dbReference type="SMART" id="SM00939"/>
    </source>
</evidence>
<dbReference type="AlphaFoldDB" id="A0A4R6JBX8"/>
<keyword evidence="5" id="KW-1185">Reference proteome</keyword>
<dbReference type="GO" id="GO:0008239">
    <property type="term" value="F:dipeptidyl-peptidase activity"/>
    <property type="evidence" value="ECO:0007669"/>
    <property type="project" value="InterPro"/>
</dbReference>
<gene>
    <name evidence="4" type="ORF">C8E87_8533</name>
</gene>
<dbReference type="Gene3D" id="3.40.50.1820">
    <property type="entry name" value="alpha/beta hydrolase"/>
    <property type="match status" value="2"/>
</dbReference>
<reference evidence="4 5" key="1">
    <citation type="submission" date="2019-03" db="EMBL/GenBank/DDBJ databases">
        <title>Sequencing the genomes of 1000 actinobacteria strains.</title>
        <authorList>
            <person name="Klenk H.-P."/>
        </authorList>
    </citation>
    <scope>NUCLEOTIDE SEQUENCE [LARGE SCALE GENOMIC DNA]</scope>
    <source>
        <strain evidence="4 5">DSM 43805</strain>
    </source>
</reference>
<evidence type="ECO:0000256" key="2">
    <source>
        <dbReference type="SAM" id="SignalP"/>
    </source>
</evidence>
<proteinExistence type="predicted"/>
<dbReference type="InterPro" id="IPR013736">
    <property type="entry name" value="Xaa-Pro_dipept_C"/>
</dbReference>
<dbReference type="NCBIfam" id="TIGR00976">
    <property type="entry name" value="CocE_NonD"/>
    <property type="match status" value="1"/>
</dbReference>
<feature type="signal peptide" evidence="2">
    <location>
        <begin position="1"/>
        <end position="23"/>
    </location>
</feature>
<dbReference type="Pfam" id="PF08530">
    <property type="entry name" value="PepX_C"/>
    <property type="match status" value="1"/>
</dbReference>
<feature type="domain" description="Xaa-Pro dipeptidyl-peptidase C-terminal" evidence="3">
    <location>
        <begin position="343"/>
        <end position="547"/>
    </location>
</feature>
<dbReference type="Gene3D" id="1.10.246.70">
    <property type="match status" value="1"/>
</dbReference>
<accession>A0A4R6JBX8</accession>
<dbReference type="SUPFAM" id="SSF53474">
    <property type="entry name" value="alpha/beta-Hydrolases"/>
    <property type="match status" value="1"/>
</dbReference>
<keyword evidence="1" id="KW-0378">Hydrolase</keyword>
<name>A0A4R6JBX8_9ACTN</name>
<dbReference type="Pfam" id="PF02129">
    <property type="entry name" value="Peptidase_S15"/>
    <property type="match status" value="1"/>
</dbReference>
<dbReference type="Gene3D" id="2.60.120.260">
    <property type="entry name" value="Galactose-binding domain-like"/>
    <property type="match status" value="2"/>
</dbReference>